<keyword evidence="2" id="KW-1185">Reference proteome</keyword>
<proteinExistence type="predicted"/>
<evidence type="ECO:0000313" key="2">
    <source>
        <dbReference type="Proteomes" id="UP000265120"/>
    </source>
</evidence>
<organism evidence="1 2">
    <name type="scientific">Cynoglossus semilaevis</name>
    <name type="common">Tongue sole</name>
    <dbReference type="NCBI Taxonomy" id="244447"/>
    <lineage>
        <taxon>Eukaryota</taxon>
        <taxon>Metazoa</taxon>
        <taxon>Chordata</taxon>
        <taxon>Craniata</taxon>
        <taxon>Vertebrata</taxon>
        <taxon>Euteleostomi</taxon>
        <taxon>Actinopterygii</taxon>
        <taxon>Neopterygii</taxon>
        <taxon>Teleostei</taxon>
        <taxon>Neoteleostei</taxon>
        <taxon>Acanthomorphata</taxon>
        <taxon>Carangaria</taxon>
        <taxon>Pleuronectiformes</taxon>
        <taxon>Pleuronectoidei</taxon>
        <taxon>Cynoglossidae</taxon>
        <taxon>Cynoglossinae</taxon>
        <taxon>Cynoglossus</taxon>
    </lineage>
</organism>
<protein>
    <submittedName>
        <fullName evidence="1">Uncharacterized protein</fullName>
    </submittedName>
</protein>
<sequence>VVPAAIVDPSLCGLDLDGPRAHVQQQVKLSVQQLHGKEVHLSVLGAPGFLPVLWFTVGEEDQPVGFGGAEVEGDGAHPFGVPLGQGQVRIRRLKVDGVQRRNIFTLEGNVPLQFHLRVDDASQAGQLQTDVIVLVHHL</sequence>
<dbReference type="OMA" id="FHGKEVY"/>
<dbReference type="AlphaFoldDB" id="A0A3P8WVU6"/>
<dbReference type="GeneTree" id="ENSGT00960000186709"/>
<evidence type="ECO:0000313" key="1">
    <source>
        <dbReference type="Ensembl" id="ENSCSEP00000029506.1"/>
    </source>
</evidence>
<reference evidence="1 2" key="1">
    <citation type="journal article" date="2014" name="Nat. Genet.">
        <title>Whole-genome sequence of a flatfish provides insights into ZW sex chromosome evolution and adaptation to a benthic lifestyle.</title>
        <authorList>
            <person name="Chen S."/>
            <person name="Zhang G."/>
            <person name="Shao C."/>
            <person name="Huang Q."/>
            <person name="Liu G."/>
            <person name="Zhang P."/>
            <person name="Song W."/>
            <person name="An N."/>
            <person name="Chalopin D."/>
            <person name="Volff J.N."/>
            <person name="Hong Y."/>
            <person name="Li Q."/>
            <person name="Sha Z."/>
            <person name="Zhou H."/>
            <person name="Xie M."/>
            <person name="Yu Q."/>
            <person name="Liu Y."/>
            <person name="Xiang H."/>
            <person name="Wang N."/>
            <person name="Wu K."/>
            <person name="Yang C."/>
            <person name="Zhou Q."/>
            <person name="Liao X."/>
            <person name="Yang L."/>
            <person name="Hu Q."/>
            <person name="Zhang J."/>
            <person name="Meng L."/>
            <person name="Jin L."/>
            <person name="Tian Y."/>
            <person name="Lian J."/>
            <person name="Yang J."/>
            <person name="Miao G."/>
            <person name="Liu S."/>
            <person name="Liang Z."/>
            <person name="Yan F."/>
            <person name="Li Y."/>
            <person name="Sun B."/>
            <person name="Zhang H."/>
            <person name="Zhang J."/>
            <person name="Zhu Y."/>
            <person name="Du M."/>
            <person name="Zhao Y."/>
            <person name="Schartl M."/>
            <person name="Tang Q."/>
            <person name="Wang J."/>
        </authorList>
    </citation>
    <scope>NUCLEOTIDE SEQUENCE</scope>
</reference>
<reference evidence="1" key="3">
    <citation type="submission" date="2025-09" db="UniProtKB">
        <authorList>
            <consortium name="Ensembl"/>
        </authorList>
    </citation>
    <scope>IDENTIFICATION</scope>
</reference>
<accession>A0A3P8WVU6</accession>
<dbReference type="Proteomes" id="UP000265120">
    <property type="component" value="Chromosome 7"/>
</dbReference>
<reference evidence="1" key="2">
    <citation type="submission" date="2025-08" db="UniProtKB">
        <authorList>
            <consortium name="Ensembl"/>
        </authorList>
    </citation>
    <scope>IDENTIFICATION</scope>
</reference>
<name>A0A3P8WVU6_CYNSE</name>
<dbReference type="InParanoid" id="A0A3P8WVU6"/>
<dbReference type="Ensembl" id="ENSCSET00000029907.1">
    <property type="protein sequence ID" value="ENSCSEP00000029506.1"/>
    <property type="gene ID" value="ENSCSEG00000018906.1"/>
</dbReference>